<evidence type="ECO:0000313" key="2">
    <source>
        <dbReference type="Proteomes" id="UP000031443"/>
    </source>
</evidence>
<protein>
    <submittedName>
        <fullName evidence="1">Uncharacterized protein</fullName>
    </submittedName>
</protein>
<keyword evidence="2" id="KW-1185">Reference proteome</keyword>
<dbReference type="AlphaFoldDB" id="M7AW48"/>
<dbReference type="EMBL" id="KB554237">
    <property type="protein sequence ID" value="EMP29706.1"/>
    <property type="molecule type" value="Genomic_DNA"/>
</dbReference>
<dbReference type="Proteomes" id="UP000031443">
    <property type="component" value="Unassembled WGS sequence"/>
</dbReference>
<reference evidence="2" key="1">
    <citation type="journal article" date="2013" name="Nat. Genet.">
        <title>The draft genomes of soft-shell turtle and green sea turtle yield insights into the development and evolution of the turtle-specific body plan.</title>
        <authorList>
            <person name="Wang Z."/>
            <person name="Pascual-Anaya J."/>
            <person name="Zadissa A."/>
            <person name="Li W."/>
            <person name="Niimura Y."/>
            <person name="Huang Z."/>
            <person name="Li C."/>
            <person name="White S."/>
            <person name="Xiong Z."/>
            <person name="Fang D."/>
            <person name="Wang B."/>
            <person name="Ming Y."/>
            <person name="Chen Y."/>
            <person name="Zheng Y."/>
            <person name="Kuraku S."/>
            <person name="Pignatelli M."/>
            <person name="Herrero J."/>
            <person name="Beal K."/>
            <person name="Nozawa M."/>
            <person name="Li Q."/>
            <person name="Wang J."/>
            <person name="Zhang H."/>
            <person name="Yu L."/>
            <person name="Shigenobu S."/>
            <person name="Wang J."/>
            <person name="Liu J."/>
            <person name="Flicek P."/>
            <person name="Searle S."/>
            <person name="Wang J."/>
            <person name="Kuratani S."/>
            <person name="Yin Y."/>
            <person name="Aken B."/>
            <person name="Zhang G."/>
            <person name="Irie N."/>
        </authorList>
    </citation>
    <scope>NUCLEOTIDE SEQUENCE [LARGE SCALE GENOMIC DNA]</scope>
</reference>
<accession>M7AW48</accession>
<sequence>MNPPCRSSRHSVEISILVASIVIHRFRCSSALLQTPYQPLSLLQLCFPGAMNPPCRSSRHSVEISILVASIVIHRFRCSSALLQTPYHGKHGARSAHRYCCENCKHLAHYPAACAEPAKAGEEATTVRSQ</sequence>
<gene>
    <name evidence="1" type="ORF">UY3_13164</name>
</gene>
<name>M7AW48_CHEMY</name>
<proteinExistence type="predicted"/>
<organism evidence="1 2">
    <name type="scientific">Chelonia mydas</name>
    <name type="common">Green sea-turtle</name>
    <name type="synonym">Chelonia agassizi</name>
    <dbReference type="NCBI Taxonomy" id="8469"/>
    <lineage>
        <taxon>Eukaryota</taxon>
        <taxon>Metazoa</taxon>
        <taxon>Chordata</taxon>
        <taxon>Craniata</taxon>
        <taxon>Vertebrata</taxon>
        <taxon>Euteleostomi</taxon>
        <taxon>Archelosauria</taxon>
        <taxon>Testudinata</taxon>
        <taxon>Testudines</taxon>
        <taxon>Cryptodira</taxon>
        <taxon>Durocryptodira</taxon>
        <taxon>Americhelydia</taxon>
        <taxon>Chelonioidea</taxon>
        <taxon>Cheloniidae</taxon>
        <taxon>Chelonia</taxon>
    </lineage>
</organism>
<evidence type="ECO:0000313" key="1">
    <source>
        <dbReference type="EMBL" id="EMP29706.1"/>
    </source>
</evidence>